<evidence type="ECO:0000313" key="6">
    <source>
        <dbReference type="Proteomes" id="UP000093336"/>
    </source>
</evidence>
<feature type="transmembrane region" description="Helical" evidence="2">
    <location>
        <begin position="35"/>
        <end position="61"/>
    </location>
</feature>
<gene>
    <name evidence="4" type="ORF">A8135_06345</name>
    <name evidence="3" type="ORF">Ljam_1191</name>
</gene>
<feature type="region of interest" description="Disordered" evidence="1">
    <location>
        <begin position="290"/>
        <end position="315"/>
    </location>
</feature>
<dbReference type="EMBL" id="LYOZ01000053">
    <property type="protein sequence ID" value="OCH96772.1"/>
    <property type="molecule type" value="Genomic_DNA"/>
</dbReference>
<keyword evidence="2" id="KW-0472">Membrane</keyword>
<dbReference type="EMBL" id="LNYG01000013">
    <property type="protein sequence ID" value="KTD06996.1"/>
    <property type="molecule type" value="Genomic_DNA"/>
</dbReference>
<evidence type="ECO:0000313" key="3">
    <source>
        <dbReference type="EMBL" id="KTD06996.1"/>
    </source>
</evidence>
<dbReference type="Proteomes" id="UP000093336">
    <property type="component" value="Unassembled WGS sequence"/>
</dbReference>
<feature type="transmembrane region" description="Helical" evidence="2">
    <location>
        <begin position="207"/>
        <end position="234"/>
    </location>
</feature>
<dbReference type="PATRIC" id="fig|455.5.peg.1259"/>
<feature type="transmembrane region" description="Helical" evidence="2">
    <location>
        <begin position="169"/>
        <end position="201"/>
    </location>
</feature>
<dbReference type="AlphaFoldDB" id="A0A0W0UGH7"/>
<comment type="caution">
    <text evidence="3">The sequence shown here is derived from an EMBL/GenBank/DDBJ whole genome shotgun (WGS) entry which is preliminary data.</text>
</comment>
<proteinExistence type="predicted"/>
<dbReference type="Proteomes" id="UP000054715">
    <property type="component" value="Unassembled WGS sequence"/>
</dbReference>
<organism evidence="3 5">
    <name type="scientific">Legionella jamestowniensis</name>
    <dbReference type="NCBI Taxonomy" id="455"/>
    <lineage>
        <taxon>Bacteria</taxon>
        <taxon>Pseudomonadati</taxon>
        <taxon>Pseudomonadota</taxon>
        <taxon>Gammaproteobacteria</taxon>
        <taxon>Legionellales</taxon>
        <taxon>Legionellaceae</taxon>
        <taxon>Legionella</taxon>
    </lineage>
</organism>
<keyword evidence="2" id="KW-0812">Transmembrane</keyword>
<dbReference type="STRING" id="455.Ljam_1191"/>
<evidence type="ECO:0000313" key="5">
    <source>
        <dbReference type="Proteomes" id="UP000054715"/>
    </source>
</evidence>
<feature type="compositionally biased region" description="Basic and acidic residues" evidence="1">
    <location>
        <begin position="296"/>
        <end position="307"/>
    </location>
</feature>
<keyword evidence="6" id="KW-1185">Reference proteome</keyword>
<feature type="transmembrane region" description="Helical" evidence="2">
    <location>
        <begin position="7"/>
        <end position="29"/>
    </location>
</feature>
<protein>
    <submittedName>
        <fullName evidence="3">Uncharacterized protein</fullName>
    </submittedName>
</protein>
<accession>A0A0W0UGH7</accession>
<reference evidence="3 5" key="1">
    <citation type="submission" date="2015-11" db="EMBL/GenBank/DDBJ databases">
        <title>Genomic analysis of 38 Legionella species identifies large and diverse effector repertoires.</title>
        <authorList>
            <person name="Burstein D."/>
            <person name="Amaro F."/>
            <person name="Zusman T."/>
            <person name="Lifshitz Z."/>
            <person name="Cohen O."/>
            <person name="Gilbert J.A."/>
            <person name="Pupko T."/>
            <person name="Shuman H.A."/>
            <person name="Segal G."/>
        </authorList>
    </citation>
    <scope>NUCLEOTIDE SEQUENCE [LARGE SCALE GENOMIC DNA]</scope>
    <source>
        <strain evidence="3 5">JA-26-G1-E2</strain>
    </source>
</reference>
<sequence>MSLSRPFFEGLGTGAGVAWPLFGILFSSLSLGVGGAFALTLGSVSSVLFLLISIPIFYVSYQKSQEEEKKINDKFLGLLEELTGRTKKAIEKGYLVASEADKELRELHALSFRGKQEEFVIAYFKALAAINNNIYHPDLERNKRITLTINTFISFIKIKSKQSMPLGTLAYQAFLGFVGAFGSVAGCSAGLMGLLGGLGIISGFSAVPVLGIAVLILAVGCGIYSALTAVDALLEKNSKKELCKKIKTLNSAFRDYEFIKNNEIKWRMEEPPVSSPRQTNRIVINPARTNDGIFSNRDESDSQKESIPEDNSEVEQNQVIFY</sequence>
<reference evidence="4 6" key="2">
    <citation type="submission" date="2016-05" db="EMBL/GenBank/DDBJ databases">
        <authorList>
            <person name="Prochazka B."/>
            <person name="Indra A."/>
            <person name="Hasenberger P."/>
            <person name="Blaschitz M."/>
            <person name="Wagner L."/>
            <person name="Wewalka G."/>
            <person name="Sorschag S."/>
            <person name="Schmid D."/>
            <person name="Ruppitsch W."/>
        </authorList>
    </citation>
    <scope>NUCLEOTIDE SEQUENCE [LARGE SCALE GENOMIC DNA]</scope>
    <source>
        <strain evidence="4 6">974010_12</strain>
    </source>
</reference>
<evidence type="ECO:0000256" key="1">
    <source>
        <dbReference type="SAM" id="MobiDB-lite"/>
    </source>
</evidence>
<keyword evidence="2" id="KW-1133">Transmembrane helix</keyword>
<evidence type="ECO:0000256" key="2">
    <source>
        <dbReference type="SAM" id="Phobius"/>
    </source>
</evidence>
<name>A0A0W0UGH7_9GAMM</name>
<evidence type="ECO:0000313" key="4">
    <source>
        <dbReference type="EMBL" id="OCH96772.1"/>
    </source>
</evidence>